<evidence type="ECO:0000313" key="3">
    <source>
        <dbReference type="EMBL" id="UUY02570.1"/>
    </source>
</evidence>
<feature type="chain" id="PRO_5045739866" evidence="1">
    <location>
        <begin position="30"/>
        <end position="319"/>
    </location>
</feature>
<dbReference type="InterPro" id="IPR013783">
    <property type="entry name" value="Ig-like_fold"/>
</dbReference>
<keyword evidence="1" id="KW-0732">Signal</keyword>
<sequence length="319" mass="33671">MTRGRWRGVLAGAAALVLAALLLTPAAGAAPPAFTWSPAEPRPGQEITFTATSKCLFCTWTWRADDGASRTDTGTPREFRHRFTTAGAHTVSLSAREPFRSAEISTQTVTVVNTAPIAAITMVPARPVAGEDVTFVDASTDPDGDLFARAWDIDGDGFDDGTAASVTLPGSDAAGRTVRLQVTDVFGAVAIGTTAVGAAAVLPLTPFPQVRFVGRATRRGARLSLVSVTAPAGARIDVACAGRSCPRRISPRTLAAARTVKLRALQRPLRAGVRIRIRVTAPARIGKYVDLRIRARRSPVRRDRCVLTPTAAPERCPAG</sequence>
<protein>
    <submittedName>
        <fullName evidence="3">PKD domain-containing protein</fullName>
    </submittedName>
</protein>
<accession>A0ABY5PDP8</accession>
<feature type="domain" description="PKD" evidence="2">
    <location>
        <begin position="30"/>
        <end position="111"/>
    </location>
</feature>
<dbReference type="SUPFAM" id="SSF49299">
    <property type="entry name" value="PKD domain"/>
    <property type="match status" value="2"/>
</dbReference>
<keyword evidence="4" id="KW-1185">Reference proteome</keyword>
<reference evidence="4" key="1">
    <citation type="submission" date="2021-11" db="EMBL/GenBank/DDBJ databases">
        <title>Cultivation dependent microbiological survey of springs from the worlds oldest radium mine currently devoted to the extraction of radon-saturated water.</title>
        <authorList>
            <person name="Kapinusova G."/>
            <person name="Smrhova T."/>
            <person name="Strejcek M."/>
            <person name="Suman J."/>
            <person name="Jani K."/>
            <person name="Pajer P."/>
            <person name="Uhlik O."/>
        </authorList>
    </citation>
    <scope>NUCLEOTIDE SEQUENCE [LARGE SCALE GENOMIC DNA]</scope>
    <source>
        <strain evidence="4">J379</strain>
    </source>
</reference>
<evidence type="ECO:0000256" key="1">
    <source>
        <dbReference type="SAM" id="SignalP"/>
    </source>
</evidence>
<dbReference type="Proteomes" id="UP001058860">
    <property type="component" value="Chromosome"/>
</dbReference>
<dbReference type="EMBL" id="CP088295">
    <property type="protein sequence ID" value="UUY02570.1"/>
    <property type="molecule type" value="Genomic_DNA"/>
</dbReference>
<name>A0ABY5PDP8_9ACTN</name>
<dbReference type="Gene3D" id="2.60.40.10">
    <property type="entry name" value="Immunoglobulins"/>
    <property type="match status" value="2"/>
</dbReference>
<dbReference type="InterPro" id="IPR022409">
    <property type="entry name" value="PKD/Chitinase_dom"/>
</dbReference>
<dbReference type="SMART" id="SM00089">
    <property type="entry name" value="PKD"/>
    <property type="match status" value="2"/>
</dbReference>
<evidence type="ECO:0000313" key="4">
    <source>
        <dbReference type="Proteomes" id="UP001058860"/>
    </source>
</evidence>
<feature type="signal peptide" evidence="1">
    <location>
        <begin position="1"/>
        <end position="29"/>
    </location>
</feature>
<evidence type="ECO:0000259" key="2">
    <source>
        <dbReference type="PROSITE" id="PS50093"/>
    </source>
</evidence>
<dbReference type="PROSITE" id="PS50093">
    <property type="entry name" value="PKD"/>
    <property type="match status" value="1"/>
</dbReference>
<dbReference type="InterPro" id="IPR035986">
    <property type="entry name" value="PKD_dom_sf"/>
</dbReference>
<proteinExistence type="predicted"/>
<organism evidence="3 4">
    <name type="scientific">Svornostia abyssi</name>
    <dbReference type="NCBI Taxonomy" id="2898438"/>
    <lineage>
        <taxon>Bacteria</taxon>
        <taxon>Bacillati</taxon>
        <taxon>Actinomycetota</taxon>
        <taxon>Thermoleophilia</taxon>
        <taxon>Solirubrobacterales</taxon>
        <taxon>Baekduiaceae</taxon>
        <taxon>Svornostia</taxon>
    </lineage>
</organism>
<dbReference type="RefSeq" id="WP_353863097.1">
    <property type="nucleotide sequence ID" value="NZ_CP088295.1"/>
</dbReference>
<gene>
    <name evidence="3" type="ORF">LRS13_18000</name>
</gene>
<dbReference type="InterPro" id="IPR000601">
    <property type="entry name" value="PKD_dom"/>
</dbReference>
<dbReference type="Pfam" id="PF00801">
    <property type="entry name" value="PKD"/>
    <property type="match status" value="1"/>
</dbReference>